<dbReference type="EMBL" id="JH001281">
    <property type="protein sequence ID" value="EGW09892.1"/>
    <property type="molecule type" value="Genomic_DNA"/>
</dbReference>
<evidence type="ECO:0000313" key="2">
    <source>
        <dbReference type="Proteomes" id="UP000001075"/>
    </source>
</evidence>
<gene>
    <name evidence="1" type="ORF">I79_018584</name>
</gene>
<reference evidence="2" key="1">
    <citation type="journal article" date="2011" name="Nat. Biotechnol.">
        <title>The genomic sequence of the Chinese hamster ovary (CHO)-K1 cell line.</title>
        <authorList>
            <person name="Xu X."/>
            <person name="Nagarajan H."/>
            <person name="Lewis N.E."/>
            <person name="Pan S."/>
            <person name="Cai Z."/>
            <person name="Liu X."/>
            <person name="Chen W."/>
            <person name="Xie M."/>
            <person name="Wang W."/>
            <person name="Hammond S."/>
            <person name="Andersen M.R."/>
            <person name="Neff N."/>
            <person name="Passarelli B."/>
            <person name="Koh W."/>
            <person name="Fan H.C."/>
            <person name="Wang J."/>
            <person name="Gui Y."/>
            <person name="Lee K.H."/>
            <person name="Betenbaugh M.J."/>
            <person name="Quake S.R."/>
            <person name="Famili I."/>
            <person name="Palsson B.O."/>
            <person name="Wang J."/>
        </authorList>
    </citation>
    <scope>NUCLEOTIDE SEQUENCE [LARGE SCALE GENOMIC DNA]</scope>
    <source>
        <strain evidence="2">CHO K1 cell line</strain>
    </source>
</reference>
<evidence type="ECO:0000313" key="1">
    <source>
        <dbReference type="EMBL" id="EGW09892.1"/>
    </source>
</evidence>
<dbReference type="InParanoid" id="G3I547"/>
<name>G3I547_CRIGR</name>
<accession>G3I547</accession>
<sequence length="83" mass="9636">MSRQIQIYSGADKNHAFLIVGFEEYLGGKKKYEKTYSNFVVIFGCPLLDISMGLTNLNYKYSHLIKQPHNDKNETLISFKWSL</sequence>
<proteinExistence type="predicted"/>
<dbReference type="Proteomes" id="UP000001075">
    <property type="component" value="Unassembled WGS sequence"/>
</dbReference>
<dbReference type="AlphaFoldDB" id="G3I547"/>
<protein>
    <submittedName>
        <fullName evidence="1">Uncharacterized protein</fullName>
    </submittedName>
</protein>
<organism evidence="1 2">
    <name type="scientific">Cricetulus griseus</name>
    <name type="common">Chinese hamster</name>
    <name type="synonym">Cricetulus barabensis griseus</name>
    <dbReference type="NCBI Taxonomy" id="10029"/>
    <lineage>
        <taxon>Eukaryota</taxon>
        <taxon>Metazoa</taxon>
        <taxon>Chordata</taxon>
        <taxon>Craniata</taxon>
        <taxon>Vertebrata</taxon>
        <taxon>Euteleostomi</taxon>
        <taxon>Mammalia</taxon>
        <taxon>Eutheria</taxon>
        <taxon>Euarchontoglires</taxon>
        <taxon>Glires</taxon>
        <taxon>Rodentia</taxon>
        <taxon>Myomorpha</taxon>
        <taxon>Muroidea</taxon>
        <taxon>Cricetidae</taxon>
        <taxon>Cricetinae</taxon>
        <taxon>Cricetulus</taxon>
    </lineage>
</organism>